<feature type="region of interest" description="Disordered" evidence="1">
    <location>
        <begin position="530"/>
        <end position="609"/>
    </location>
</feature>
<reference evidence="3 4" key="1">
    <citation type="journal article" date="2018" name="Mol. Plant">
        <title>The genome of Artemisia annua provides insight into the evolution of Asteraceae family and artemisinin biosynthesis.</title>
        <authorList>
            <person name="Shen Q."/>
            <person name="Zhang L."/>
            <person name="Liao Z."/>
            <person name="Wang S."/>
            <person name="Yan T."/>
            <person name="Shi P."/>
            <person name="Liu M."/>
            <person name="Fu X."/>
            <person name="Pan Q."/>
            <person name="Wang Y."/>
            <person name="Lv Z."/>
            <person name="Lu X."/>
            <person name="Zhang F."/>
            <person name="Jiang W."/>
            <person name="Ma Y."/>
            <person name="Chen M."/>
            <person name="Hao X."/>
            <person name="Li L."/>
            <person name="Tang Y."/>
            <person name="Lv G."/>
            <person name="Zhou Y."/>
            <person name="Sun X."/>
            <person name="Brodelius P.E."/>
            <person name="Rose J.K.C."/>
            <person name="Tang K."/>
        </authorList>
    </citation>
    <scope>NUCLEOTIDE SEQUENCE [LARGE SCALE GENOMIC DNA]</scope>
    <source>
        <strain evidence="4">cv. Huhao1</strain>
        <tissue evidence="3">Leaf</tissue>
    </source>
</reference>
<accession>A0A2U1PP23</accession>
<dbReference type="AlphaFoldDB" id="A0A2U1PP23"/>
<evidence type="ECO:0000256" key="2">
    <source>
        <dbReference type="SAM" id="Phobius"/>
    </source>
</evidence>
<feature type="compositionally biased region" description="Pro residues" evidence="1">
    <location>
        <begin position="539"/>
        <end position="553"/>
    </location>
</feature>
<feature type="compositionally biased region" description="Polar residues" evidence="1">
    <location>
        <begin position="171"/>
        <end position="190"/>
    </location>
</feature>
<name>A0A2U1PP23_ARTAN</name>
<evidence type="ECO:0000313" key="4">
    <source>
        <dbReference type="Proteomes" id="UP000245207"/>
    </source>
</evidence>
<protein>
    <recommendedName>
        <fullName evidence="5">Helitron helicase-like domain-containing protein</fullName>
    </recommendedName>
</protein>
<dbReference type="PANTHER" id="PTHR45786:SF74">
    <property type="entry name" value="ATP-DEPENDENT DNA HELICASE"/>
    <property type="match status" value="1"/>
</dbReference>
<dbReference type="EMBL" id="PKPP01000906">
    <property type="protein sequence ID" value="PWA87518.1"/>
    <property type="molecule type" value="Genomic_DNA"/>
</dbReference>
<keyword evidence="2" id="KW-1133">Transmembrane helix</keyword>
<feature type="region of interest" description="Disordered" evidence="1">
    <location>
        <begin position="155"/>
        <end position="199"/>
    </location>
</feature>
<feature type="transmembrane region" description="Helical" evidence="2">
    <location>
        <begin position="6"/>
        <end position="25"/>
    </location>
</feature>
<feature type="compositionally biased region" description="Polar residues" evidence="1">
    <location>
        <begin position="260"/>
        <end position="275"/>
    </location>
</feature>
<comment type="caution">
    <text evidence="3">The sequence shown here is derived from an EMBL/GenBank/DDBJ whole genome shotgun (WGS) entry which is preliminary data.</text>
</comment>
<evidence type="ECO:0000256" key="1">
    <source>
        <dbReference type="SAM" id="MobiDB-lite"/>
    </source>
</evidence>
<evidence type="ECO:0008006" key="5">
    <source>
        <dbReference type="Google" id="ProtNLM"/>
    </source>
</evidence>
<keyword evidence="4" id="KW-1185">Reference proteome</keyword>
<feature type="compositionally biased region" description="Polar residues" evidence="1">
    <location>
        <begin position="570"/>
        <end position="582"/>
    </location>
</feature>
<proteinExistence type="predicted"/>
<keyword evidence="2" id="KW-0812">Transmembrane</keyword>
<feature type="region of interest" description="Disordered" evidence="1">
    <location>
        <begin position="260"/>
        <end position="302"/>
    </location>
</feature>
<keyword evidence="2" id="KW-0472">Membrane</keyword>
<dbReference type="OrthoDB" id="2448079at2759"/>
<evidence type="ECO:0000313" key="3">
    <source>
        <dbReference type="EMBL" id="PWA87518.1"/>
    </source>
</evidence>
<gene>
    <name evidence="3" type="ORF">CTI12_AA129720</name>
</gene>
<organism evidence="3 4">
    <name type="scientific">Artemisia annua</name>
    <name type="common">Sweet wormwood</name>
    <dbReference type="NCBI Taxonomy" id="35608"/>
    <lineage>
        <taxon>Eukaryota</taxon>
        <taxon>Viridiplantae</taxon>
        <taxon>Streptophyta</taxon>
        <taxon>Embryophyta</taxon>
        <taxon>Tracheophyta</taxon>
        <taxon>Spermatophyta</taxon>
        <taxon>Magnoliopsida</taxon>
        <taxon>eudicotyledons</taxon>
        <taxon>Gunneridae</taxon>
        <taxon>Pentapetalae</taxon>
        <taxon>asterids</taxon>
        <taxon>campanulids</taxon>
        <taxon>Asterales</taxon>
        <taxon>Asteraceae</taxon>
        <taxon>Asteroideae</taxon>
        <taxon>Anthemideae</taxon>
        <taxon>Artemisiinae</taxon>
        <taxon>Artemisia</taxon>
    </lineage>
</organism>
<dbReference type="Proteomes" id="UP000245207">
    <property type="component" value="Unassembled WGS sequence"/>
</dbReference>
<sequence>MPMQKKLVHSINWVIWIPYCLIVMLKKKLRARKAKATRIWLMPYLNQLTRKQLFAFLSPVNCVEESQAAIAPTFAKNNSRSLDKGKRKLHAISDEHYPFTRDSTDVYGHANIASVTCKAYYFFILYITLCVYPHVHSLCSSKKNCQVNNRTETPAVSADSMHKKRHLSSKIDLQNRGSLSNDGQIQQPTRQRTHECTEKNACSLHKGKRKVHDASDDGHVNIANVKSKQGCQINNDTEEPALSANAMHKKRHLNSIIDLQNAGSSSNDVRMYSSQERQHHSHRTRGSRANVRQGPPDTYIHMGQPDKICRHCKAIFWYDERISSSRSGRPEYHKCCNAGKVKIDTHPRDKMADADIPQFKVHLFGVAGSKQHELPTGDSIGAIVFEGGADVESEFDVIIEQSDGQPQRISKLNPSYMSLQFPLIFIYGEEGYHLNRFLLTAAGIPSDPPKVMSMKMYYAKMEQSSSIVPLSESKGKSIITQQDTINLSDLKLTDTDKAIHVKAYRKWTPTNKHGKPVIFCCMLIDSQIKPKPSSRVETPSPPTMPPPSHPPSPAKNEEPPTTPATELPTSVQPSKTTNQSPKKTARKPLFQESPDTSTTSTPKKSKKEK</sequence>
<dbReference type="PANTHER" id="PTHR45786">
    <property type="entry name" value="DNA BINDING PROTEIN-LIKE"/>
    <property type="match status" value="1"/>
</dbReference>
<feature type="compositionally biased region" description="Low complexity" evidence="1">
    <location>
        <begin position="593"/>
        <end position="602"/>
    </location>
</feature>